<reference evidence="1" key="1">
    <citation type="submission" date="2019-08" db="EMBL/GenBank/DDBJ databases">
        <authorList>
            <person name="Kucharzyk K."/>
            <person name="Murdoch R.W."/>
            <person name="Higgins S."/>
            <person name="Loffler F."/>
        </authorList>
    </citation>
    <scope>NUCLEOTIDE SEQUENCE</scope>
</reference>
<dbReference type="SUPFAM" id="SSF53850">
    <property type="entry name" value="Periplasmic binding protein-like II"/>
    <property type="match status" value="1"/>
</dbReference>
<dbReference type="EMBL" id="VSSQ01074963">
    <property type="protein sequence ID" value="MPN25695.1"/>
    <property type="molecule type" value="Genomic_DNA"/>
</dbReference>
<dbReference type="InterPro" id="IPR006059">
    <property type="entry name" value="SBP"/>
</dbReference>
<evidence type="ECO:0008006" key="2">
    <source>
        <dbReference type="Google" id="ProtNLM"/>
    </source>
</evidence>
<comment type="caution">
    <text evidence="1">The sequence shown here is derived from an EMBL/GenBank/DDBJ whole genome shotgun (WGS) entry which is preliminary data.</text>
</comment>
<name>A0A645GG96_9ZZZZ</name>
<evidence type="ECO:0000313" key="1">
    <source>
        <dbReference type="EMBL" id="MPN25695.1"/>
    </source>
</evidence>
<protein>
    <recommendedName>
        <fullName evidence="2">Extracellular solute-binding protein</fullName>
    </recommendedName>
</protein>
<dbReference type="Gene3D" id="3.40.190.10">
    <property type="entry name" value="Periplasmic binding protein-like II"/>
    <property type="match status" value="1"/>
</dbReference>
<organism evidence="1">
    <name type="scientific">bioreactor metagenome</name>
    <dbReference type="NCBI Taxonomy" id="1076179"/>
    <lineage>
        <taxon>unclassified sequences</taxon>
        <taxon>metagenomes</taxon>
        <taxon>ecological metagenomes</taxon>
    </lineage>
</organism>
<dbReference type="Pfam" id="PF13416">
    <property type="entry name" value="SBP_bac_8"/>
    <property type="match status" value="1"/>
</dbReference>
<proteinExistence type="predicted"/>
<sequence>MSGGLYFKDGESDPHTADRINCNCEANVWAAQWWNDFIARDHCAKLVLEKKDARESFWNGEVPFCMDEPAFISMCQEYGEELVNDIGVIPLFDVLYQGRRYKPTPNIYPMVSCISNRSEHPEEAWDFLVWMSGMDAQNIIADCGLIPANKDYSSSDAYGSDYPLSAQFQEFAAQYGPPIGEPVTPLYARLREVMDEASMKMFSAIEVDVRPILNDAFQRMKDILNKT</sequence>
<gene>
    <name evidence="1" type="ORF">SDC9_173109</name>
</gene>
<dbReference type="AlphaFoldDB" id="A0A645GG96"/>
<accession>A0A645GG96</accession>